<evidence type="ECO:0000259" key="1">
    <source>
        <dbReference type="PROSITE" id="PS50234"/>
    </source>
</evidence>
<gene>
    <name evidence="2" type="ORF">Aiant_17720</name>
</gene>
<dbReference type="EMBL" id="AP023356">
    <property type="protein sequence ID" value="BCJ41115.1"/>
    <property type="molecule type" value="Genomic_DNA"/>
</dbReference>
<dbReference type="Proteomes" id="UP000676967">
    <property type="component" value="Chromosome"/>
</dbReference>
<reference evidence="2 3" key="1">
    <citation type="submission" date="2020-08" db="EMBL/GenBank/DDBJ databases">
        <title>Whole genome shotgun sequence of Actinoplanes ianthinogenes NBRC 13996.</title>
        <authorList>
            <person name="Komaki H."/>
            <person name="Tamura T."/>
        </authorList>
    </citation>
    <scope>NUCLEOTIDE SEQUENCE [LARGE SCALE GENOMIC DNA]</scope>
    <source>
        <strain evidence="2 3">NBRC 13996</strain>
    </source>
</reference>
<evidence type="ECO:0000313" key="2">
    <source>
        <dbReference type="EMBL" id="BCJ41115.1"/>
    </source>
</evidence>
<keyword evidence="3" id="KW-1185">Reference proteome</keyword>
<feature type="domain" description="VWFA" evidence="1">
    <location>
        <begin position="13"/>
        <end position="226"/>
    </location>
</feature>
<dbReference type="Gene3D" id="3.40.50.410">
    <property type="entry name" value="von Willebrand factor, type A domain"/>
    <property type="match status" value="1"/>
</dbReference>
<dbReference type="InterPro" id="IPR052969">
    <property type="entry name" value="Thr-specific_kinase-like"/>
</dbReference>
<proteinExistence type="predicted"/>
<dbReference type="RefSeq" id="WP_189332510.1">
    <property type="nucleotide sequence ID" value="NZ_AP023356.1"/>
</dbReference>
<organism evidence="2 3">
    <name type="scientific">Actinoplanes ianthinogenes</name>
    <dbReference type="NCBI Taxonomy" id="122358"/>
    <lineage>
        <taxon>Bacteria</taxon>
        <taxon>Bacillati</taxon>
        <taxon>Actinomycetota</taxon>
        <taxon>Actinomycetes</taxon>
        <taxon>Micromonosporales</taxon>
        <taxon>Micromonosporaceae</taxon>
        <taxon>Actinoplanes</taxon>
    </lineage>
</organism>
<dbReference type="CDD" id="cd00198">
    <property type="entry name" value="vWFA"/>
    <property type="match status" value="1"/>
</dbReference>
<accession>A0ABM7LPE8</accession>
<name>A0ABM7LPE8_9ACTN</name>
<dbReference type="PANTHER" id="PTHR47763">
    <property type="entry name" value="ALPHA-PROTEIN KINASE VWKA"/>
    <property type="match status" value="1"/>
</dbReference>
<dbReference type="SUPFAM" id="SSF53300">
    <property type="entry name" value="vWA-like"/>
    <property type="match status" value="1"/>
</dbReference>
<evidence type="ECO:0000313" key="3">
    <source>
        <dbReference type="Proteomes" id="UP000676967"/>
    </source>
</evidence>
<dbReference type="PROSITE" id="PS50234">
    <property type="entry name" value="VWFA"/>
    <property type="match status" value="1"/>
</dbReference>
<dbReference type="InterPro" id="IPR036465">
    <property type="entry name" value="vWFA_dom_sf"/>
</dbReference>
<sequence length="230" mass="25121">MDANSTSLKYAVDIVFCIDVTGSMYPVLDQVKEGALTFHKRLEESMSHKDKAISKLRLRVVAYRDFRDNASDALEQSPFFSIPEQVGEFESFVRGLRAGGGGDEPESGLEALAVALNSDWERGQDRRRHIVALFTDASAHPLGVGSAAGTYPQVAPASIDDLMEVWGYGGSQSAVMENAAKRLLLFAPDTTPWNEIAADWNNTIYVPSRAGEGLNEFEFTEIIDAIGNSI</sequence>
<dbReference type="InterPro" id="IPR002035">
    <property type="entry name" value="VWF_A"/>
</dbReference>
<protein>
    <recommendedName>
        <fullName evidence="1">VWFA domain-containing protein</fullName>
    </recommendedName>
</protein>